<keyword evidence="3 16" id="KW-0997">Cell inner membrane</keyword>
<gene>
    <name evidence="16" type="primary">ftsI</name>
    <name evidence="20" type="ORF">DFR38_103170</name>
</gene>
<feature type="region of interest" description="Disordered" evidence="17">
    <location>
        <begin position="564"/>
        <end position="583"/>
    </location>
</feature>
<evidence type="ECO:0000256" key="14">
    <source>
        <dbReference type="ARBA" id="ARBA00023306"/>
    </source>
</evidence>
<feature type="domain" description="Penicillin-binding protein dimerisation" evidence="19">
    <location>
        <begin position="70"/>
        <end position="218"/>
    </location>
</feature>
<keyword evidence="4 16" id="KW-0132">Cell division</keyword>
<dbReference type="GO" id="GO:0009252">
    <property type="term" value="P:peptidoglycan biosynthetic process"/>
    <property type="evidence" value="ECO:0007669"/>
    <property type="project" value="UniProtKB-UniRule"/>
</dbReference>
<dbReference type="GO" id="GO:0008658">
    <property type="term" value="F:penicillin binding"/>
    <property type="evidence" value="ECO:0007669"/>
    <property type="project" value="InterPro"/>
</dbReference>
<dbReference type="OrthoDB" id="9789078at2"/>
<evidence type="ECO:0000256" key="5">
    <source>
        <dbReference type="ARBA" id="ARBA00022645"/>
    </source>
</evidence>
<dbReference type="Gene3D" id="3.40.710.10">
    <property type="entry name" value="DD-peptidase/beta-lactamase superfamily"/>
    <property type="match status" value="1"/>
</dbReference>
<dbReference type="PANTHER" id="PTHR30627:SF1">
    <property type="entry name" value="PEPTIDOGLYCAN D,D-TRANSPEPTIDASE FTSI"/>
    <property type="match status" value="1"/>
</dbReference>
<evidence type="ECO:0000256" key="4">
    <source>
        <dbReference type="ARBA" id="ARBA00022618"/>
    </source>
</evidence>
<dbReference type="RefSeq" id="WP_059284567.1">
    <property type="nucleotide sequence ID" value="NZ_LNQU01000004.1"/>
</dbReference>
<evidence type="ECO:0000256" key="13">
    <source>
        <dbReference type="ARBA" id="ARBA00023210"/>
    </source>
</evidence>
<evidence type="ECO:0000256" key="8">
    <source>
        <dbReference type="ARBA" id="ARBA00022801"/>
    </source>
</evidence>
<evidence type="ECO:0000256" key="15">
    <source>
        <dbReference type="ARBA" id="ARBA00023316"/>
    </source>
</evidence>
<evidence type="ECO:0000256" key="6">
    <source>
        <dbReference type="ARBA" id="ARBA00022670"/>
    </source>
</evidence>
<dbReference type="GO" id="GO:0008955">
    <property type="term" value="F:peptidoglycan glycosyltransferase activity"/>
    <property type="evidence" value="ECO:0007669"/>
    <property type="project" value="InterPro"/>
</dbReference>
<comment type="subcellular location">
    <subcellularLocation>
        <location evidence="16">Cell inner membrane</location>
        <topology evidence="16">Single-pass membrane protein</topology>
    </subcellularLocation>
    <subcellularLocation>
        <location evidence="1">Membrane</location>
    </subcellularLocation>
</comment>
<dbReference type="EC" id="3.4.16.4" evidence="16"/>
<keyword evidence="14 16" id="KW-0131">Cell cycle</keyword>
<dbReference type="Gene3D" id="3.90.1310.10">
    <property type="entry name" value="Penicillin-binding protein 2a (Domain 2)"/>
    <property type="match status" value="1"/>
</dbReference>
<dbReference type="InterPro" id="IPR050515">
    <property type="entry name" value="Beta-lactam/transpept"/>
</dbReference>
<evidence type="ECO:0000256" key="2">
    <source>
        <dbReference type="ARBA" id="ARBA00022475"/>
    </source>
</evidence>
<dbReference type="GO" id="GO:0009002">
    <property type="term" value="F:serine-type D-Ala-D-Ala carboxypeptidase activity"/>
    <property type="evidence" value="ECO:0007669"/>
    <property type="project" value="UniProtKB-UniRule"/>
</dbReference>
<comment type="catalytic activity">
    <reaction evidence="16">
        <text>Preferential cleavage: (Ac)2-L-Lys-D-Ala-|-D-Ala. Also transpeptidation of peptidyl-alanyl moieties that are N-acyl substituents of D-alanine.</text>
        <dbReference type="EC" id="3.4.16.4"/>
    </reaction>
</comment>
<keyword evidence="12 16" id="KW-0472">Membrane</keyword>
<dbReference type="GO" id="GO:0000917">
    <property type="term" value="P:division septum assembly"/>
    <property type="evidence" value="ECO:0007669"/>
    <property type="project" value="UniProtKB-KW"/>
</dbReference>
<dbReference type="GO" id="GO:0071555">
    <property type="term" value="P:cell wall organization"/>
    <property type="evidence" value="ECO:0007669"/>
    <property type="project" value="UniProtKB-KW"/>
</dbReference>
<evidence type="ECO:0000256" key="7">
    <source>
        <dbReference type="ARBA" id="ARBA00022692"/>
    </source>
</evidence>
<dbReference type="GO" id="GO:0006508">
    <property type="term" value="P:proteolysis"/>
    <property type="evidence" value="ECO:0007669"/>
    <property type="project" value="UniProtKB-KW"/>
</dbReference>
<name>A0A318JNM2_9NEIS</name>
<comment type="function">
    <text evidence="16">Catalyzes cross-linking of the peptidoglycan cell wall at the division septum.</text>
</comment>
<dbReference type="Pfam" id="PF03717">
    <property type="entry name" value="PBP_dimer"/>
    <property type="match status" value="1"/>
</dbReference>
<feature type="transmembrane region" description="Helical" evidence="16">
    <location>
        <begin position="29"/>
        <end position="47"/>
    </location>
</feature>
<dbReference type="InterPro" id="IPR001460">
    <property type="entry name" value="PCN-bd_Tpept"/>
</dbReference>
<dbReference type="GO" id="GO:0008360">
    <property type="term" value="P:regulation of cell shape"/>
    <property type="evidence" value="ECO:0007669"/>
    <property type="project" value="UniProtKB-KW"/>
</dbReference>
<evidence type="ECO:0000256" key="11">
    <source>
        <dbReference type="ARBA" id="ARBA00022989"/>
    </source>
</evidence>
<evidence type="ECO:0000256" key="9">
    <source>
        <dbReference type="ARBA" id="ARBA00022960"/>
    </source>
</evidence>
<feature type="active site" description="Acyl-ester intermediate" evidence="16">
    <location>
        <position position="306"/>
    </location>
</feature>
<dbReference type="InterPro" id="IPR005311">
    <property type="entry name" value="PBP_dimer"/>
</dbReference>
<evidence type="ECO:0000256" key="10">
    <source>
        <dbReference type="ARBA" id="ARBA00022984"/>
    </source>
</evidence>
<evidence type="ECO:0000256" key="1">
    <source>
        <dbReference type="ARBA" id="ARBA00004370"/>
    </source>
</evidence>
<dbReference type="Gene3D" id="3.30.450.330">
    <property type="match status" value="1"/>
</dbReference>
<dbReference type="GO" id="GO:0043093">
    <property type="term" value="P:FtsZ-dependent cytokinesis"/>
    <property type="evidence" value="ECO:0007669"/>
    <property type="project" value="UniProtKB-UniRule"/>
</dbReference>
<dbReference type="SUPFAM" id="SSF56601">
    <property type="entry name" value="beta-lactamase/transpeptidase-like"/>
    <property type="match status" value="1"/>
</dbReference>
<comment type="similarity">
    <text evidence="16">Belongs to the transpeptidase family. FtsI subfamily.</text>
</comment>
<keyword evidence="6 16" id="KW-0645">Protease</keyword>
<dbReference type="UniPathway" id="UPA00219"/>
<evidence type="ECO:0000313" key="21">
    <source>
        <dbReference type="Proteomes" id="UP000248395"/>
    </source>
</evidence>
<dbReference type="AlphaFoldDB" id="A0A318JNM2"/>
<keyword evidence="15 16" id="KW-0961">Cell wall biogenesis/degradation</keyword>
<dbReference type="HAMAP" id="MF_02080">
    <property type="entry name" value="FtsI_transpept"/>
    <property type="match status" value="1"/>
</dbReference>
<dbReference type="Pfam" id="PF00905">
    <property type="entry name" value="Transpeptidase"/>
    <property type="match status" value="1"/>
</dbReference>
<evidence type="ECO:0000256" key="3">
    <source>
        <dbReference type="ARBA" id="ARBA00022519"/>
    </source>
</evidence>
<keyword evidence="13 16" id="KW-0717">Septation</keyword>
<comment type="caution">
    <text evidence="20">The sequence shown here is derived from an EMBL/GenBank/DDBJ whole genome shotgun (WGS) entry which is preliminary data.</text>
</comment>
<evidence type="ECO:0000313" key="20">
    <source>
        <dbReference type="EMBL" id="PXX49990.1"/>
    </source>
</evidence>
<reference evidence="20 21" key="1">
    <citation type="submission" date="2018-05" db="EMBL/GenBank/DDBJ databases">
        <title>Genomic Encyclopedia of Type Strains, Phase IV (KMG-IV): sequencing the most valuable type-strain genomes for metagenomic binning, comparative biology and taxonomic classification.</title>
        <authorList>
            <person name="Goeker M."/>
        </authorList>
    </citation>
    <scope>NUCLEOTIDE SEQUENCE [LARGE SCALE GENOMIC DNA]</scope>
    <source>
        <strain evidence="20 21">DSM 25134</strain>
    </source>
</reference>
<keyword evidence="10 16" id="KW-0573">Peptidoglycan synthesis</keyword>
<keyword evidence="21" id="KW-1185">Reference proteome</keyword>
<organism evidence="20 21">
    <name type="scientific">Aquitalea magnusonii</name>
    <dbReference type="NCBI Taxonomy" id="332411"/>
    <lineage>
        <taxon>Bacteria</taxon>
        <taxon>Pseudomonadati</taxon>
        <taxon>Pseudomonadota</taxon>
        <taxon>Betaproteobacteria</taxon>
        <taxon>Neisseriales</taxon>
        <taxon>Chromobacteriaceae</taxon>
        <taxon>Aquitalea</taxon>
    </lineage>
</organism>
<dbReference type="SUPFAM" id="SSF56519">
    <property type="entry name" value="Penicillin binding protein dimerisation domain"/>
    <property type="match status" value="1"/>
</dbReference>
<evidence type="ECO:0000256" key="12">
    <source>
        <dbReference type="ARBA" id="ARBA00023136"/>
    </source>
</evidence>
<evidence type="ECO:0000259" key="19">
    <source>
        <dbReference type="Pfam" id="PF03717"/>
    </source>
</evidence>
<keyword evidence="11 16" id="KW-1133">Transmembrane helix</keyword>
<sequence>MRTSYSAHQRERLADASPALKMTAGRVRFVLVMLGMLFLALIGRAIYLQVVQQDFLQGQGEARFRRAMTLEANRGVITDRNGEPLAISSPVQTIWASPADMEPVPPAKLRELGKLLDMSPEELATKLSDRKKEFVYIKRQINPEVADKVMALGIPGIAKQQEYRRFYPAGEIISHIIGFTGVDGKGQEGVELAREKMLSGKDGRRVVIKDRRGHIIEDVAAIEPPRDGQTLALAVDHRIQYLAYREIKAAVEENKAKAGSVVVLDAKTGELLALANYPSFNPNNRVGTTPEMLRNRAVIDLFEPGSTMKPLSISLALEHGKANVNTVLDTHSYMIGPATIRDVSAQPSLNILGIIQKSSNVGTSKLALLSSPQDFWTYYDSLGFGRAPNTGFPGEAAGRLRDWKSWRPIEQATMSFGYGVSVSLLQMARAYTIFTNDGVMLPISLYKTSTPMPGKRVLSEKTAHEMHDLLVANSEPGGGAVGGRIIGYSIGGKSGTARKLEGRTYVANKHRALFIGFAPGKSSRLIVAVMIDEPTAGKYYGGAISAPVFSQVAGGALRVLNVQPDEPSNNSLLPDSTPVPADF</sequence>
<feature type="domain" description="Penicillin-binding protein transpeptidase" evidence="18">
    <location>
        <begin position="259"/>
        <end position="552"/>
    </location>
</feature>
<accession>A0A318JNM2</accession>
<evidence type="ECO:0000259" key="18">
    <source>
        <dbReference type="Pfam" id="PF00905"/>
    </source>
</evidence>
<dbReference type="GO" id="GO:0005886">
    <property type="term" value="C:plasma membrane"/>
    <property type="evidence" value="ECO:0007669"/>
    <property type="project" value="UniProtKB-SubCell"/>
</dbReference>
<dbReference type="Proteomes" id="UP000248395">
    <property type="component" value="Unassembled WGS sequence"/>
</dbReference>
<keyword evidence="9 16" id="KW-0133">Cell shape</keyword>
<comment type="pathway">
    <text evidence="16">Cell wall biogenesis; peptidoglycan biosynthesis.</text>
</comment>
<keyword evidence="5 16" id="KW-0121">Carboxypeptidase</keyword>
<evidence type="ECO:0000256" key="16">
    <source>
        <dbReference type="HAMAP-Rule" id="MF_02080"/>
    </source>
</evidence>
<evidence type="ECO:0000256" key="17">
    <source>
        <dbReference type="SAM" id="MobiDB-lite"/>
    </source>
</evidence>
<dbReference type="InterPro" id="IPR036138">
    <property type="entry name" value="PBP_dimer_sf"/>
</dbReference>
<proteinExistence type="inferred from homology"/>
<dbReference type="EMBL" id="QJKC01000003">
    <property type="protein sequence ID" value="PXX49990.1"/>
    <property type="molecule type" value="Genomic_DNA"/>
</dbReference>
<protein>
    <recommendedName>
        <fullName evidence="16">Peptidoglycan D,D-transpeptidase FtsI</fullName>
        <ecNumber evidence="16">3.4.16.4</ecNumber>
    </recommendedName>
    <alternativeName>
        <fullName evidence="16">Penicillin-binding protein 3</fullName>
        <shortName evidence="16">PBP-3</shortName>
    </alternativeName>
</protein>
<dbReference type="PANTHER" id="PTHR30627">
    <property type="entry name" value="PEPTIDOGLYCAN D,D-TRANSPEPTIDASE"/>
    <property type="match status" value="1"/>
</dbReference>
<keyword evidence="2 16" id="KW-1003">Cell membrane</keyword>
<keyword evidence="7 16" id="KW-0812">Transmembrane</keyword>
<dbReference type="InterPro" id="IPR012338">
    <property type="entry name" value="Beta-lactam/transpept-like"/>
</dbReference>
<keyword evidence="8 16" id="KW-0378">Hydrolase</keyword>
<dbReference type="InterPro" id="IPR037532">
    <property type="entry name" value="FtsI_transpept"/>
</dbReference>